<evidence type="ECO:0000313" key="2">
    <source>
        <dbReference type="Proteomes" id="UP000437736"/>
    </source>
</evidence>
<proteinExistence type="predicted"/>
<sequence length="195" mass="20468">MRVRSLGFATDLAVLRAGGSTIVEEGDHLVVRTPSSPNYWWGNFVLVAASVPVAAGVEVFHREFPDADHVAIGVDGTDGAVPASAVGLGLEADVSVVLTAPAAVSAGGVDADVRPLSSDGDWEQLLQLRQQDDHPAVQLRRQEDPAADDAFQRSRVDGARRVVDSGAGVYLGAFRDGYLVSTLGVVCAGSRTVRY</sequence>
<name>A0ABW9QUB4_9ACTN</name>
<reference evidence="1 2" key="1">
    <citation type="submission" date="2019-11" db="EMBL/GenBank/DDBJ databases">
        <title>Acidiferrimicrobium australis gen. nov., sp. nov., an acidophilic and obligately heterotrophic, member of the Actinobacteria that catalyses dissimilatory oxido- reduction of iron isolated from metal-rich acidic water in Chile.</title>
        <authorList>
            <person name="Gonzalez D."/>
            <person name="Huber K."/>
            <person name="Hedrich S."/>
            <person name="Rojas-Villalobos C."/>
            <person name="Quatrini R."/>
            <person name="Dinamarca M.A."/>
            <person name="Schwarz A."/>
            <person name="Canales C."/>
            <person name="Nancucheo I."/>
        </authorList>
    </citation>
    <scope>NUCLEOTIDE SEQUENCE [LARGE SCALE GENOMIC DNA]</scope>
    <source>
        <strain evidence="1 2">USS-CCA1</strain>
    </source>
</reference>
<evidence type="ECO:0000313" key="1">
    <source>
        <dbReference type="EMBL" id="MST33155.1"/>
    </source>
</evidence>
<dbReference type="EMBL" id="WJHE01000502">
    <property type="protein sequence ID" value="MST33155.1"/>
    <property type="molecule type" value="Genomic_DNA"/>
</dbReference>
<keyword evidence="2" id="KW-1185">Reference proteome</keyword>
<protein>
    <submittedName>
        <fullName evidence="1">Uncharacterized protein</fullName>
    </submittedName>
</protein>
<comment type="caution">
    <text evidence="1">The sequence shown here is derived from an EMBL/GenBank/DDBJ whole genome shotgun (WGS) entry which is preliminary data.</text>
</comment>
<accession>A0ABW9QUB4</accession>
<organism evidence="1 2">
    <name type="scientific">Acidiferrimicrobium australe</name>
    <dbReference type="NCBI Taxonomy" id="2664430"/>
    <lineage>
        <taxon>Bacteria</taxon>
        <taxon>Bacillati</taxon>
        <taxon>Actinomycetota</taxon>
        <taxon>Acidimicrobiia</taxon>
        <taxon>Acidimicrobiales</taxon>
        <taxon>Acidimicrobiaceae</taxon>
        <taxon>Acidiferrimicrobium</taxon>
    </lineage>
</organism>
<gene>
    <name evidence="1" type="ORF">GHK86_10540</name>
</gene>
<dbReference type="Proteomes" id="UP000437736">
    <property type="component" value="Unassembled WGS sequence"/>
</dbReference>